<dbReference type="EMBL" id="BK032640">
    <property type="protein sequence ID" value="DAF52633.1"/>
    <property type="molecule type" value="Genomic_DNA"/>
</dbReference>
<accession>A0A8S5SNQ9</accession>
<protein>
    <submittedName>
        <fullName evidence="1">Uncharacterized protein</fullName>
    </submittedName>
</protein>
<evidence type="ECO:0000313" key="1">
    <source>
        <dbReference type="EMBL" id="DAF52633.1"/>
    </source>
</evidence>
<proteinExistence type="predicted"/>
<sequence>MNKTELQKVTEVLQNFDALCDDLREELIFFLENGLIIEEVETIVKTKKVLTI</sequence>
<reference evidence="1" key="1">
    <citation type="journal article" date="2021" name="Proc. Natl. Acad. Sci. U.S.A.">
        <title>A Catalog of Tens of Thousands of Viruses from Human Metagenomes Reveals Hidden Associations with Chronic Diseases.</title>
        <authorList>
            <person name="Tisza M.J."/>
            <person name="Buck C.B."/>
        </authorList>
    </citation>
    <scope>NUCLEOTIDE SEQUENCE</scope>
    <source>
        <strain evidence="1">CtnR613</strain>
    </source>
</reference>
<name>A0A8S5SNQ9_9CAUD</name>
<organism evidence="1">
    <name type="scientific">Siphoviridae sp. ctnR613</name>
    <dbReference type="NCBI Taxonomy" id="2827939"/>
    <lineage>
        <taxon>Viruses</taxon>
        <taxon>Duplodnaviria</taxon>
        <taxon>Heunggongvirae</taxon>
        <taxon>Uroviricota</taxon>
        <taxon>Caudoviricetes</taxon>
    </lineage>
</organism>